<evidence type="ECO:0008006" key="3">
    <source>
        <dbReference type="Google" id="ProtNLM"/>
    </source>
</evidence>
<sequence length="140" mass="15197">MKATITEIIDAPIGDVWAVVSDFDGLMRWHPMVVRCQATGQGVGALRTVYFADWWAVERLEVLDAETHVVGYAITDCSRPQNIGVTGRIALSHAAPGRTCIEWIAGLEADNEHADAVNAALLAYYPVRIGHLRAALNLAS</sequence>
<dbReference type="InterPro" id="IPR019587">
    <property type="entry name" value="Polyketide_cyclase/dehydratase"/>
</dbReference>
<dbReference type="RefSeq" id="WP_096480507.1">
    <property type="nucleotide sequence ID" value="NZ_CP023466.1"/>
</dbReference>
<protein>
    <recommendedName>
        <fullName evidence="3">SRPBCC family protein</fullName>
    </recommendedName>
</protein>
<evidence type="ECO:0000313" key="1">
    <source>
        <dbReference type="EMBL" id="ATE78221.1"/>
    </source>
</evidence>
<dbReference type="Gene3D" id="3.30.530.20">
    <property type="match status" value="1"/>
</dbReference>
<organism evidence="1 2">
    <name type="scientific">Pseudomonas frederiksbergensis</name>
    <dbReference type="NCBI Taxonomy" id="104087"/>
    <lineage>
        <taxon>Bacteria</taxon>
        <taxon>Pseudomonadati</taxon>
        <taxon>Pseudomonadota</taxon>
        <taxon>Gammaproteobacteria</taxon>
        <taxon>Pseudomonadales</taxon>
        <taxon>Pseudomonadaceae</taxon>
        <taxon>Pseudomonas</taxon>
    </lineage>
</organism>
<dbReference type="SUPFAM" id="SSF55961">
    <property type="entry name" value="Bet v1-like"/>
    <property type="match status" value="1"/>
</dbReference>
<dbReference type="CDD" id="cd07821">
    <property type="entry name" value="PYR_PYL_RCAR_like"/>
    <property type="match status" value="1"/>
</dbReference>
<accession>A0AB33EH66</accession>
<proteinExistence type="predicted"/>
<reference evidence="1 2" key="1">
    <citation type="submission" date="2017-09" db="EMBL/GenBank/DDBJ databases">
        <title>Complete Genome sequence of Lysobacter capsici KNU-15.</title>
        <authorList>
            <person name="Kim M.-C."/>
            <person name="Yi H."/>
            <person name="Lee D.-W."/>
            <person name="Shin J.-H."/>
        </authorList>
    </citation>
    <scope>NUCLEOTIDE SEQUENCE [LARGE SCALE GENOMIC DNA]</scope>
    <source>
        <strain evidence="1 2">KNU-15</strain>
    </source>
</reference>
<dbReference type="EMBL" id="CP023466">
    <property type="protein sequence ID" value="ATE78221.1"/>
    <property type="molecule type" value="Genomic_DNA"/>
</dbReference>
<dbReference type="InterPro" id="IPR023393">
    <property type="entry name" value="START-like_dom_sf"/>
</dbReference>
<dbReference type="PANTHER" id="PTHR39332:SF7">
    <property type="entry name" value="SRPBCC FAMILY PROTEIN"/>
    <property type="match status" value="1"/>
</dbReference>
<name>A0AB33EH66_9PSED</name>
<dbReference type="AlphaFoldDB" id="A0AB33EH66"/>
<dbReference type="PANTHER" id="PTHR39332">
    <property type="entry name" value="BLL4707 PROTEIN"/>
    <property type="match status" value="1"/>
</dbReference>
<dbReference type="Proteomes" id="UP000218385">
    <property type="component" value="Chromosome"/>
</dbReference>
<dbReference type="Pfam" id="PF10604">
    <property type="entry name" value="Polyketide_cyc2"/>
    <property type="match status" value="1"/>
</dbReference>
<gene>
    <name evidence="1" type="ORF">CNN82_17970</name>
</gene>
<evidence type="ECO:0000313" key="2">
    <source>
        <dbReference type="Proteomes" id="UP000218385"/>
    </source>
</evidence>